<keyword evidence="2" id="KW-1133">Transmembrane helix</keyword>
<dbReference type="AlphaFoldDB" id="A0A1C6YGP3"/>
<name>A0A1C6YGP3_PLACE</name>
<keyword evidence="2" id="KW-0812">Transmembrane</keyword>
<dbReference type="Proteomes" id="UP000507536">
    <property type="component" value="Chromosome 11"/>
</dbReference>
<feature type="compositionally biased region" description="Low complexity" evidence="1">
    <location>
        <begin position="344"/>
        <end position="355"/>
    </location>
</feature>
<evidence type="ECO:0000313" key="4">
    <source>
        <dbReference type="Proteomes" id="UP000507536"/>
    </source>
</evidence>
<proteinExistence type="predicted"/>
<sequence length="970" mass="114524">MRSIQCVGTYSRFPQITKCFKTKQVKTAKQFSTKLATKFPYLYGEASHPSSSNEVKEYKPDLDSHVNNNNINIFNDRLILSDKLKSNKIFSAYTKSYINKESEHILILCLKKINEYEKNKDNIKISVFIYELQNLSKSKIRYNVLKNIKTIKNFLDHINNNIHTASPSLLLSTAISYKNIRLNKYTYFKNILKSICNHIKVYKSNKLSKLLKSDDNDQNNKDDYQYTIQLLNKKKKNHKINMLNVYTNHLNNSALSYILHSYSSLFNVANYYLLYICKYILLNVGNLNYLDMLSLLYFMNRSNIKISKSDILFCLNNNTLTNTNPNKNQAAKNNYNDKKGTHKNNINNTELNNNTNGLTPNGQVVIQNVTQLNNSNIKYSEYKNTYIKILRTIIHLINKKTAINENTNVLILILYYYFKMNLIPIQIFYKLHYRIKKNIKNIDIKYISLYLYILSNIKFNLGFYKFIYKYLADVFTNRTKEFNTLSLCLSFYSLSKNEYYDGKFVNSCLSLFKRHAESLNDVNITNIIYTLGKLKKQDDNLFDTLCEILTRRIENISAINLSLIVHSLSKVHYQNDEFYKICLDKGKELLCSFTPKQLIVFTTGLVMNNIYDFEFMQLFFNHIISIDSDSTGMNKDSKRIGKKNNKQNNMLSIICFSTVLERENFIKQFPLSINTFISKNLNFIQCKEYTTMHDEILNILNYLNVGNFEIVKEKKPYMFDIFIKGDDKNIYIDILSRKKYLACSENLNGFMELKKRHMKLLNGKYYYFDKDSFMSLDSIDKKTNFIKNFLQNICFYNFNALNQADELTKRDITNLIYSSQNEKKNNIYMKYEKEQNSFKENSNYSQKFNNSNCIQNRNYFLFPTYSKIENVEKNLHKKNKNKIDYGEPLIKKHQIFIDYDQGILLNQTKVDLINKSDNTFQNIQHKDNNTYLLHNENNFLFSKKCHGLTKFECVDKKSGKIIIKKNKLFW</sequence>
<protein>
    <submittedName>
        <fullName evidence="3">Uncharacterized protein</fullName>
    </submittedName>
</protein>
<accession>A0A1C6YGP3</accession>
<reference evidence="3 4" key="1">
    <citation type="submission" date="2016-08" db="EMBL/GenBank/DDBJ databases">
        <authorList>
            <consortium name="Pathogen Informatics"/>
        </authorList>
    </citation>
    <scope>NUCLEOTIDE SEQUENCE [LARGE SCALE GENOMIC DNA]</scope>
    <source>
        <strain evidence="3 4">DS</strain>
    </source>
</reference>
<evidence type="ECO:0000313" key="3">
    <source>
        <dbReference type="EMBL" id="SCM22376.1"/>
    </source>
</evidence>
<evidence type="ECO:0000256" key="1">
    <source>
        <dbReference type="SAM" id="MobiDB-lite"/>
    </source>
</evidence>
<gene>
    <name evidence="3" type="ORF">PCHDS_000279000</name>
</gene>
<feature type="region of interest" description="Disordered" evidence="1">
    <location>
        <begin position="324"/>
        <end position="355"/>
    </location>
</feature>
<keyword evidence="2" id="KW-0472">Membrane</keyword>
<dbReference type="EMBL" id="LT608191">
    <property type="protein sequence ID" value="SCM22376.1"/>
    <property type="molecule type" value="Genomic_DNA"/>
</dbReference>
<feature type="transmembrane region" description="Helical" evidence="2">
    <location>
        <begin position="449"/>
        <end position="468"/>
    </location>
</feature>
<evidence type="ECO:0000256" key="2">
    <source>
        <dbReference type="SAM" id="Phobius"/>
    </source>
</evidence>
<feature type="transmembrane region" description="Helical" evidence="2">
    <location>
        <begin position="409"/>
        <end position="429"/>
    </location>
</feature>
<organism evidence="3 4">
    <name type="scientific">Plasmodium chabaudi adami</name>
    <dbReference type="NCBI Taxonomy" id="5826"/>
    <lineage>
        <taxon>Eukaryota</taxon>
        <taxon>Sar</taxon>
        <taxon>Alveolata</taxon>
        <taxon>Apicomplexa</taxon>
        <taxon>Aconoidasida</taxon>
        <taxon>Haemosporida</taxon>
        <taxon>Plasmodiidae</taxon>
        <taxon>Plasmodium</taxon>
        <taxon>Plasmodium (Vinckeia)</taxon>
    </lineage>
</organism>